<sequence length="553" mass="61905">MSFAGLMGAPGDMYGSRALTASPGHRSKLAAIFGASERTTTPGHDGFVTSADGQAKLTPRAAIPGTYLQPHSPRDYGSAFDRTAASPRALAAAAANMRYGSPRSERSRAEHMQREAEIRQRAAEAQQRIMYSQNKEKMKKFMRTLADSKDELPVPELMEAAKLAGVPLHQEHQTLLFQTPYANRYASTWDQESPRSAYGLECSPRSVKWRAFEAALQHGRMMPQSVEAQLQKYAASDAHRSRLALSPIGPCLDRYNKAARRSERVDNESGFRTNRRYAQKEADTIAKIKAEQERANQIAAKAAQTRGESVAPVRTISDEQLKMIHKTVKTRLATKFSNVKEIFKSMDMDRSGTISPEECVDGLMTLNVGLPRKFVEHLINVADYNRDGELSYTEFTQLLECDDITKFNPGANMDGLAVKDASADIWKPGIKKSELRNAQAKIKDMLEERGGITKMFRIIDEDKSGWCSRKELRMLMVHLNLETVVRPPILEELMNLMDVDGDDQIRYNEFARICAPGAMGDLFDISPEERAMLAVKEAEPVKEKKKGAQKKRR</sequence>
<evidence type="ECO:0000313" key="5">
    <source>
        <dbReference type="Proteomes" id="UP000037460"/>
    </source>
</evidence>
<evidence type="ECO:0000259" key="3">
    <source>
        <dbReference type="PROSITE" id="PS50222"/>
    </source>
</evidence>
<dbReference type="PROSITE" id="PS00018">
    <property type="entry name" value="EF_HAND_1"/>
    <property type="match status" value="2"/>
</dbReference>
<dbReference type="OrthoDB" id="26525at2759"/>
<dbReference type="SMART" id="SM00054">
    <property type="entry name" value="EFh"/>
    <property type="match status" value="4"/>
</dbReference>
<dbReference type="InterPro" id="IPR002048">
    <property type="entry name" value="EF_hand_dom"/>
</dbReference>
<protein>
    <recommendedName>
        <fullName evidence="3">EF-hand domain-containing protein</fullName>
    </recommendedName>
</protein>
<feature type="domain" description="EF-hand" evidence="3">
    <location>
        <begin position="334"/>
        <end position="369"/>
    </location>
</feature>
<dbReference type="PANTHER" id="PTHR23050">
    <property type="entry name" value="CALCIUM BINDING PROTEIN"/>
    <property type="match status" value="1"/>
</dbReference>
<keyword evidence="1" id="KW-0677">Repeat</keyword>
<dbReference type="EMBL" id="JWZX01002459">
    <property type="protein sequence ID" value="KOO29125.1"/>
    <property type="molecule type" value="Genomic_DNA"/>
</dbReference>
<dbReference type="Pfam" id="PF13499">
    <property type="entry name" value="EF-hand_7"/>
    <property type="match status" value="2"/>
</dbReference>
<dbReference type="Gene3D" id="1.10.238.10">
    <property type="entry name" value="EF-hand"/>
    <property type="match status" value="2"/>
</dbReference>
<proteinExistence type="predicted"/>
<dbReference type="GO" id="GO:0005509">
    <property type="term" value="F:calcium ion binding"/>
    <property type="evidence" value="ECO:0007669"/>
    <property type="project" value="InterPro"/>
</dbReference>
<evidence type="ECO:0000256" key="2">
    <source>
        <dbReference type="ARBA" id="ARBA00022837"/>
    </source>
</evidence>
<reference evidence="5" key="1">
    <citation type="journal article" date="2015" name="PLoS Genet.">
        <title>Genome Sequence and Transcriptome Analyses of Chrysochromulina tobin: Metabolic Tools for Enhanced Algal Fitness in the Prominent Order Prymnesiales (Haptophyceae).</title>
        <authorList>
            <person name="Hovde B.T."/>
            <person name="Deodato C.R."/>
            <person name="Hunsperger H.M."/>
            <person name="Ryken S.A."/>
            <person name="Yost W."/>
            <person name="Jha R.K."/>
            <person name="Patterson J."/>
            <person name="Monnat R.J. Jr."/>
            <person name="Barlow S.B."/>
            <person name="Starkenburg S.R."/>
            <person name="Cattolico R.A."/>
        </authorList>
    </citation>
    <scope>NUCLEOTIDE SEQUENCE</scope>
    <source>
        <strain evidence="5">CCMP291</strain>
    </source>
</reference>
<feature type="domain" description="EF-hand" evidence="3">
    <location>
        <begin position="485"/>
        <end position="520"/>
    </location>
</feature>
<dbReference type="InterPro" id="IPR011992">
    <property type="entry name" value="EF-hand-dom_pair"/>
</dbReference>
<feature type="domain" description="EF-hand" evidence="3">
    <location>
        <begin position="370"/>
        <end position="405"/>
    </location>
</feature>
<comment type="caution">
    <text evidence="4">The sequence shown here is derived from an EMBL/GenBank/DDBJ whole genome shotgun (WGS) entry which is preliminary data.</text>
</comment>
<keyword evidence="2" id="KW-0106">Calcium</keyword>
<dbReference type="SUPFAM" id="SSF47473">
    <property type="entry name" value="EF-hand"/>
    <property type="match status" value="1"/>
</dbReference>
<feature type="domain" description="EF-hand" evidence="3">
    <location>
        <begin position="447"/>
        <end position="482"/>
    </location>
</feature>
<name>A0A0M0JRL9_9EUKA</name>
<evidence type="ECO:0000313" key="4">
    <source>
        <dbReference type="EMBL" id="KOO29125.1"/>
    </source>
</evidence>
<dbReference type="PROSITE" id="PS50222">
    <property type="entry name" value="EF_HAND_2"/>
    <property type="match status" value="4"/>
</dbReference>
<keyword evidence="5" id="KW-1185">Reference proteome</keyword>
<gene>
    <name evidence="4" type="ORF">Ctob_013711</name>
</gene>
<evidence type="ECO:0000256" key="1">
    <source>
        <dbReference type="ARBA" id="ARBA00022737"/>
    </source>
</evidence>
<organism evidence="4 5">
    <name type="scientific">Chrysochromulina tobinii</name>
    <dbReference type="NCBI Taxonomy" id="1460289"/>
    <lineage>
        <taxon>Eukaryota</taxon>
        <taxon>Haptista</taxon>
        <taxon>Haptophyta</taxon>
        <taxon>Prymnesiophyceae</taxon>
        <taxon>Prymnesiales</taxon>
        <taxon>Chrysochromulinaceae</taxon>
        <taxon>Chrysochromulina</taxon>
    </lineage>
</organism>
<dbReference type="AlphaFoldDB" id="A0A0M0JRL9"/>
<accession>A0A0M0JRL9</accession>
<dbReference type="InterPro" id="IPR018247">
    <property type="entry name" value="EF_Hand_1_Ca_BS"/>
</dbReference>
<dbReference type="CDD" id="cd00051">
    <property type="entry name" value="EFh"/>
    <property type="match status" value="2"/>
</dbReference>
<dbReference type="InterPro" id="IPR050145">
    <property type="entry name" value="Centrin_CML-like"/>
</dbReference>
<dbReference type="Proteomes" id="UP000037460">
    <property type="component" value="Unassembled WGS sequence"/>
</dbReference>